<keyword evidence="4" id="KW-0378">Hydrolase</keyword>
<dbReference type="GO" id="GO:0006094">
    <property type="term" value="P:gluconeogenesis"/>
    <property type="evidence" value="ECO:0007669"/>
    <property type="project" value="InterPro"/>
</dbReference>
<dbReference type="GO" id="GO:0006071">
    <property type="term" value="P:glycerol metabolic process"/>
    <property type="evidence" value="ECO:0007669"/>
    <property type="project" value="InterPro"/>
</dbReference>
<feature type="binding site" evidence="9">
    <location>
        <position position="88"/>
    </location>
    <ligand>
        <name>Mn(2+)</name>
        <dbReference type="ChEBI" id="CHEBI:29035"/>
        <label>2</label>
    </ligand>
</feature>
<evidence type="ECO:0000256" key="5">
    <source>
        <dbReference type="ARBA" id="ARBA00023211"/>
    </source>
</evidence>
<dbReference type="STRING" id="89784.SAMN04489725_104222"/>
<sequence length="322" mass="33910">MERELALELVRVTEAAALASCSFVGRGHCDGADGAATEAMREMLKSVDIRGTVVIGEGEMDEAPMLAQGEQVGNGHGPDVDVAVDPIEGTTMLAKALPNAMSVAAIAPRGQLLTAPDIYMEKLACGPRLRGLLSLDAPLPVTLQQAAQALGKPLQELTIAVLERDRHRAHIELARRLGVRVKLLAGGDVIGAIATALPRGGTDLYIGSGGAPEGVLAAVALRCLGGDFQGRLLPETQEQRDRCLKLGIQDPTQTLQLHDLAGNDDAIFAATGITDGDWLNGVTREGDYLHTHSVVLRAGTGTIRHVNAIHHRPLQVRLAQSG</sequence>
<reference evidence="10" key="3">
    <citation type="submission" date="2023-02" db="EMBL/GenBank/DDBJ databases">
        <title>Proposal of a novel subspecies: Alicyclobacillus hesperidum subspecies aegle.</title>
        <authorList>
            <person name="Goto K."/>
            <person name="Fujii T."/>
            <person name="Yasui K."/>
            <person name="Mochida K."/>
            <person name="Kato-Tanaka Y."/>
            <person name="Morohoshi S."/>
            <person name="An S.Y."/>
            <person name="Kasai H."/>
            <person name="Yokota A."/>
        </authorList>
    </citation>
    <scope>NUCLEOTIDE SEQUENCE</scope>
    <source>
        <strain evidence="10">DSM 12766</strain>
    </source>
</reference>
<dbReference type="GO" id="GO:0046872">
    <property type="term" value="F:metal ion binding"/>
    <property type="evidence" value="ECO:0007669"/>
    <property type="project" value="UniProtKB-KW"/>
</dbReference>
<dbReference type="NCBIfam" id="TIGR00330">
    <property type="entry name" value="glpX"/>
    <property type="match status" value="1"/>
</dbReference>
<dbReference type="SUPFAM" id="SSF56655">
    <property type="entry name" value="Carbohydrate phosphatase"/>
    <property type="match status" value="1"/>
</dbReference>
<reference evidence="12" key="1">
    <citation type="submission" date="2016-10" db="EMBL/GenBank/DDBJ databases">
        <authorList>
            <person name="Varghese N."/>
        </authorList>
    </citation>
    <scope>NUCLEOTIDE SEQUENCE [LARGE SCALE GENOMIC DNA]</scope>
    <source>
        <strain evidence="12">DSM 12489</strain>
    </source>
</reference>
<dbReference type="PANTHER" id="PTHR30447">
    <property type="entry name" value="FRUCTOSE-1,6-BISPHOSPHATASE CLASS 2"/>
    <property type="match status" value="1"/>
</dbReference>
<evidence type="ECO:0000256" key="6">
    <source>
        <dbReference type="ARBA" id="ARBA00023277"/>
    </source>
</evidence>
<dbReference type="EMBL" id="BSRA01000001">
    <property type="protein sequence ID" value="GLV12536.1"/>
    <property type="molecule type" value="Genomic_DNA"/>
</dbReference>
<evidence type="ECO:0000256" key="9">
    <source>
        <dbReference type="PIRSR" id="PIRSR004532-1"/>
    </source>
</evidence>
<dbReference type="GO" id="GO:0030388">
    <property type="term" value="P:fructose 1,6-bisphosphate metabolic process"/>
    <property type="evidence" value="ECO:0007669"/>
    <property type="project" value="TreeGrafter"/>
</dbReference>
<evidence type="ECO:0000256" key="1">
    <source>
        <dbReference type="ARBA" id="ARBA00001273"/>
    </source>
</evidence>
<dbReference type="Pfam" id="PF03320">
    <property type="entry name" value="FBPase_glpX"/>
    <property type="match status" value="1"/>
</dbReference>
<feature type="binding site" evidence="9">
    <location>
        <position position="57"/>
    </location>
    <ligand>
        <name>Mn(2+)</name>
        <dbReference type="ChEBI" id="CHEBI:29035"/>
        <label>1</label>
    </ligand>
</feature>
<keyword evidence="5 9" id="KW-0464">Manganese</keyword>
<comment type="cofactor">
    <cofactor evidence="9">
        <name>Mn(2+)</name>
        <dbReference type="ChEBI" id="CHEBI:29035"/>
    </cofactor>
</comment>
<evidence type="ECO:0000256" key="3">
    <source>
        <dbReference type="ARBA" id="ARBA00022723"/>
    </source>
</evidence>
<evidence type="ECO:0000256" key="4">
    <source>
        <dbReference type="ARBA" id="ARBA00022801"/>
    </source>
</evidence>
<evidence type="ECO:0000256" key="2">
    <source>
        <dbReference type="ARBA" id="ARBA00008989"/>
    </source>
</evidence>
<dbReference type="RefSeq" id="WP_040290113.1">
    <property type="nucleotide sequence ID" value="NZ_BSRA01000001.1"/>
</dbReference>
<gene>
    <name evidence="10" type="ORF">Heshes_02200</name>
    <name evidence="11" type="ORF">SAMN04489725_104222</name>
</gene>
<feature type="binding site" evidence="9">
    <location>
        <position position="85"/>
    </location>
    <ligand>
        <name>Mn(2+)</name>
        <dbReference type="ChEBI" id="CHEBI:29035"/>
        <label>2</label>
    </ligand>
</feature>
<dbReference type="Proteomes" id="UP000182589">
    <property type="component" value="Unassembled WGS sequence"/>
</dbReference>
<dbReference type="PIRSF" id="PIRSF004532">
    <property type="entry name" value="GlpX"/>
    <property type="match status" value="1"/>
</dbReference>
<dbReference type="EMBL" id="FNOJ01000004">
    <property type="protein sequence ID" value="SDW34622.1"/>
    <property type="molecule type" value="Genomic_DNA"/>
</dbReference>
<accession>A0A1H2SSL6</accession>
<dbReference type="Gene3D" id="3.40.190.90">
    <property type="match status" value="1"/>
</dbReference>
<evidence type="ECO:0000313" key="10">
    <source>
        <dbReference type="EMBL" id="GLV12536.1"/>
    </source>
</evidence>
<name>A0A1H2SSL6_9BACL</name>
<dbReference type="CDD" id="cd01516">
    <property type="entry name" value="FBPase_glpX"/>
    <property type="match status" value="1"/>
</dbReference>
<reference evidence="11" key="2">
    <citation type="submission" date="2016-10" db="EMBL/GenBank/DDBJ databases">
        <authorList>
            <person name="de Groot N.N."/>
        </authorList>
    </citation>
    <scope>NUCLEOTIDE SEQUENCE [LARGE SCALE GENOMIC DNA]</scope>
    <source>
        <strain evidence="11">DSM 12489</strain>
    </source>
</reference>
<evidence type="ECO:0000313" key="11">
    <source>
        <dbReference type="EMBL" id="SDW34622.1"/>
    </source>
</evidence>
<keyword evidence="3 9" id="KW-0479">Metal-binding</keyword>
<dbReference type="InterPro" id="IPR004464">
    <property type="entry name" value="FBPase_class-2/SBPase"/>
</dbReference>
<evidence type="ECO:0000313" key="12">
    <source>
        <dbReference type="Proteomes" id="UP000182589"/>
    </source>
</evidence>
<protein>
    <recommendedName>
        <fullName evidence="8">Fructose-1,6-bisphosphatase</fullName>
    </recommendedName>
</protein>
<comment type="similarity">
    <text evidence="2 8">Belongs to the FBPase class 2 family.</text>
</comment>
<feature type="binding site" evidence="9">
    <location>
        <position position="213"/>
    </location>
    <ligand>
        <name>Mn(2+)</name>
        <dbReference type="ChEBI" id="CHEBI:29035"/>
        <label>2</label>
    </ligand>
</feature>
<proteinExistence type="inferred from homology"/>
<comment type="catalytic activity">
    <reaction evidence="1">
        <text>beta-D-fructose 1,6-bisphosphate + H2O = beta-D-fructose 6-phosphate + phosphate</text>
        <dbReference type="Rhea" id="RHEA:11064"/>
        <dbReference type="ChEBI" id="CHEBI:15377"/>
        <dbReference type="ChEBI" id="CHEBI:32966"/>
        <dbReference type="ChEBI" id="CHEBI:43474"/>
        <dbReference type="ChEBI" id="CHEBI:57634"/>
        <dbReference type="EC" id="3.1.3.11"/>
    </reaction>
</comment>
<dbReference type="Gene3D" id="3.30.540.10">
    <property type="entry name" value="Fructose-1,6-Bisphosphatase, subunit A, domain 1"/>
    <property type="match status" value="1"/>
</dbReference>
<feature type="binding site" evidence="9">
    <location>
        <position position="33"/>
    </location>
    <ligand>
        <name>Mn(2+)</name>
        <dbReference type="ChEBI" id="CHEBI:29035"/>
        <label>1</label>
    </ligand>
</feature>
<evidence type="ECO:0000256" key="7">
    <source>
        <dbReference type="ARBA" id="ARBA00024331"/>
    </source>
</evidence>
<dbReference type="AlphaFoldDB" id="A0A1H2SSL6"/>
<keyword evidence="6 8" id="KW-0119">Carbohydrate metabolism</keyword>
<evidence type="ECO:0000256" key="8">
    <source>
        <dbReference type="PIRNR" id="PIRNR004532"/>
    </source>
</evidence>
<dbReference type="GO" id="GO:0042132">
    <property type="term" value="F:fructose 1,6-bisphosphate 1-phosphatase activity"/>
    <property type="evidence" value="ECO:0007669"/>
    <property type="project" value="UniProtKB-EC"/>
</dbReference>
<dbReference type="PANTHER" id="PTHR30447:SF0">
    <property type="entry name" value="FRUCTOSE-1,6-BISPHOSPHATASE 1 CLASS 2-RELATED"/>
    <property type="match status" value="1"/>
</dbReference>
<organism evidence="11 12">
    <name type="scientific">Alicyclobacillus hesperidum</name>
    <dbReference type="NCBI Taxonomy" id="89784"/>
    <lineage>
        <taxon>Bacteria</taxon>
        <taxon>Bacillati</taxon>
        <taxon>Bacillota</taxon>
        <taxon>Bacilli</taxon>
        <taxon>Bacillales</taxon>
        <taxon>Alicyclobacillaceae</taxon>
        <taxon>Alicyclobacillus</taxon>
    </lineage>
</organism>
<comment type="pathway">
    <text evidence="7">Carbohydrate biosynthesis.</text>
</comment>
<dbReference type="Proteomes" id="UP001157137">
    <property type="component" value="Unassembled WGS sequence"/>
</dbReference>
<keyword evidence="12" id="KW-1185">Reference proteome</keyword>
<dbReference type="GO" id="GO:0005829">
    <property type="term" value="C:cytosol"/>
    <property type="evidence" value="ECO:0007669"/>
    <property type="project" value="TreeGrafter"/>
</dbReference>